<evidence type="ECO:0008006" key="3">
    <source>
        <dbReference type="Google" id="ProtNLM"/>
    </source>
</evidence>
<reference evidence="1" key="1">
    <citation type="submission" date="2022-10" db="EMBL/GenBank/DDBJ databases">
        <title>Algoriphagus sp. a novel bacteria isolate from halophytes salicornia europaea.</title>
        <authorList>
            <person name="Peng Y."/>
            <person name="Jiang L."/>
            <person name="Lee J."/>
        </authorList>
    </citation>
    <scope>NUCLEOTIDE SEQUENCE</scope>
    <source>
        <strain evidence="1">TR-M5</strain>
    </source>
</reference>
<protein>
    <recommendedName>
        <fullName evidence="3">DUF5723 domain-containing protein</fullName>
    </recommendedName>
</protein>
<dbReference type="RefSeq" id="WP_264810263.1">
    <property type="nucleotide sequence ID" value="NZ_CP110226.1"/>
</dbReference>
<organism evidence="1 2">
    <name type="scientific">Algoriphagus halophytocola</name>
    <dbReference type="NCBI Taxonomy" id="2991499"/>
    <lineage>
        <taxon>Bacteria</taxon>
        <taxon>Pseudomonadati</taxon>
        <taxon>Bacteroidota</taxon>
        <taxon>Cytophagia</taxon>
        <taxon>Cytophagales</taxon>
        <taxon>Cyclobacteriaceae</taxon>
        <taxon>Algoriphagus</taxon>
    </lineage>
</organism>
<sequence>MPLFKRINFLIFFILISVSASAQKLLTKRSTFYTVIGTSGAKLNQIDDMLADRGLSGLRNRYNTLGLGYQARINDFVLGLELLHNRGAVSEFDQFRINYRTSRAMLNIGYALTEESNFQLIHYMSMGVGYLNFQMMPKEQPDNLQEFLTSPEEGFILREQDIQKGSQHYGNFLTEIGFQLTYDFDLPGRPEALQIISQLGYSFSPIEGNWEMAGVAFDNTQSGAFIRVGAGITLPDRNFFYKDAGIGISLIRGIHFTHAEKFNAYLEEADLEPLNGMPSNWGLKITGETKGLLYGAELYNLALSGDANSTKKHSLNSLRVYANMGYKPIQYRNFGIGALAGLGYGNIRYTNLSTDKPDFAELFEQRYFDGYLKNSGLMLKPEVFVEYGLPMTKRKFFDLVFTAAAGYELPLGRYRLAEVDMASYISAPYLSFGIGVRP</sequence>
<name>A0ABY6MJ74_9BACT</name>
<evidence type="ECO:0000313" key="1">
    <source>
        <dbReference type="EMBL" id="UZD23688.1"/>
    </source>
</evidence>
<gene>
    <name evidence="1" type="ORF">OM944_04160</name>
</gene>
<proteinExistence type="predicted"/>
<dbReference type="EMBL" id="CP110226">
    <property type="protein sequence ID" value="UZD23688.1"/>
    <property type="molecule type" value="Genomic_DNA"/>
</dbReference>
<keyword evidence="2" id="KW-1185">Reference proteome</keyword>
<accession>A0ABY6MJ74</accession>
<evidence type="ECO:0000313" key="2">
    <source>
        <dbReference type="Proteomes" id="UP001163156"/>
    </source>
</evidence>
<dbReference type="Proteomes" id="UP001163156">
    <property type="component" value="Chromosome"/>
</dbReference>